<dbReference type="AlphaFoldDB" id="A0A6N2R947"/>
<name>A0A6N2R947_9FIRM</name>
<dbReference type="Gene3D" id="2.40.260.10">
    <property type="entry name" value="Sortase"/>
    <property type="match status" value="1"/>
</dbReference>
<evidence type="ECO:0000313" key="4">
    <source>
        <dbReference type="EMBL" id="VYS77316.1"/>
    </source>
</evidence>
<evidence type="ECO:0000256" key="2">
    <source>
        <dbReference type="PIRSR" id="PIRSR605754-1"/>
    </source>
</evidence>
<gene>
    <name evidence="4" type="ORF">CNLFYP112_00041</name>
</gene>
<accession>A0A6N2R947</accession>
<dbReference type="InterPro" id="IPR023365">
    <property type="entry name" value="Sortase_dom-sf"/>
</dbReference>
<proteinExistence type="predicted"/>
<dbReference type="GO" id="GO:0016787">
    <property type="term" value="F:hydrolase activity"/>
    <property type="evidence" value="ECO:0007669"/>
    <property type="project" value="UniProtKB-KW"/>
</dbReference>
<evidence type="ECO:0000256" key="1">
    <source>
        <dbReference type="ARBA" id="ARBA00022801"/>
    </source>
</evidence>
<dbReference type="Pfam" id="PF04203">
    <property type="entry name" value="Sortase"/>
    <property type="match status" value="1"/>
</dbReference>
<reference evidence="4" key="1">
    <citation type="submission" date="2019-11" db="EMBL/GenBank/DDBJ databases">
        <authorList>
            <person name="Feng L."/>
        </authorList>
    </citation>
    <scope>NUCLEOTIDE SEQUENCE</scope>
    <source>
        <strain evidence="4">CnexileLFYP112</strain>
    </source>
</reference>
<dbReference type="EMBL" id="CACRTG010000001">
    <property type="protein sequence ID" value="VYS77316.1"/>
    <property type="molecule type" value="Genomic_DNA"/>
</dbReference>
<feature type="active site" description="Acyl-thioester intermediate" evidence="2">
    <location>
        <position position="245"/>
    </location>
</feature>
<protein>
    <submittedName>
        <fullName evidence="4">Sortase family protein</fullName>
    </submittedName>
</protein>
<keyword evidence="1" id="KW-0378">Hydrolase</keyword>
<feature type="active site" description="Proton donor/acceptor" evidence="2">
    <location>
        <position position="151"/>
    </location>
</feature>
<dbReference type="CDD" id="cd05826">
    <property type="entry name" value="Sortase_B"/>
    <property type="match status" value="1"/>
</dbReference>
<organism evidence="4">
    <name type="scientific">[Clostridium] nexile</name>
    <dbReference type="NCBI Taxonomy" id="29361"/>
    <lineage>
        <taxon>Bacteria</taxon>
        <taxon>Bacillati</taxon>
        <taxon>Bacillota</taxon>
        <taxon>Clostridia</taxon>
        <taxon>Lachnospirales</taxon>
        <taxon>Lachnospiraceae</taxon>
        <taxon>Tyzzerella</taxon>
    </lineage>
</organism>
<dbReference type="InterPro" id="IPR005754">
    <property type="entry name" value="Sortase"/>
</dbReference>
<keyword evidence="3" id="KW-0472">Membrane</keyword>
<feature type="transmembrane region" description="Helical" evidence="3">
    <location>
        <begin position="21"/>
        <end position="43"/>
    </location>
</feature>
<sequence>MAEENKKKHHRGRRKKKGGSNIVSNIILVIAIVVFAVSAYKLYGIFSEYNKGDKEYQKIQDLVINTEKKDDTKEEAFSVDFEKLLEMNSDVVGWIRFDEPSEINYPVVQGRDNEEYLKRTFEANTNKLGTLFVDVNNPGDFSGRNTFIYGHNMKNGSMFAQLLKYKDDSFYKEHPYFYIYTPDGKVRTYEIFSAGVVKDTSDSYIMDYADDAAFQTYIDYIKQQSAYPTSAEVTTASKIVSLSTCTNVRDDERFLVHGVMIKEEAVK</sequence>
<evidence type="ECO:0000256" key="3">
    <source>
        <dbReference type="SAM" id="Phobius"/>
    </source>
</evidence>
<keyword evidence="3" id="KW-1133">Transmembrane helix</keyword>
<keyword evidence="3" id="KW-0812">Transmembrane</keyword>
<dbReference type="SUPFAM" id="SSF63817">
    <property type="entry name" value="Sortase"/>
    <property type="match status" value="1"/>
</dbReference>
<dbReference type="NCBIfam" id="TIGR03064">
    <property type="entry name" value="sortase_srtB"/>
    <property type="match status" value="1"/>
</dbReference>
<dbReference type="InterPro" id="IPR009835">
    <property type="entry name" value="SrtB"/>
</dbReference>